<feature type="region of interest" description="Disordered" evidence="4">
    <location>
        <begin position="266"/>
        <end position="300"/>
    </location>
</feature>
<name>A0AAD9GMQ6_9STRA</name>
<keyword evidence="7" id="KW-1185">Reference proteome</keyword>
<dbReference type="GO" id="GO:0006788">
    <property type="term" value="P:heme oxidation"/>
    <property type="evidence" value="ECO:0007669"/>
    <property type="project" value="InterPro"/>
</dbReference>
<protein>
    <submittedName>
        <fullName evidence="6">Heme oxygenase 2</fullName>
    </submittedName>
</protein>
<dbReference type="Gene3D" id="1.20.910.10">
    <property type="entry name" value="Heme oxygenase-like"/>
    <property type="match status" value="1"/>
</dbReference>
<dbReference type="Gene3D" id="1.25.40.990">
    <property type="match status" value="1"/>
</dbReference>
<gene>
    <name evidence="6" type="ORF">P3T76_007283</name>
</gene>
<evidence type="ECO:0000256" key="2">
    <source>
        <dbReference type="ARBA" id="ARBA00022723"/>
    </source>
</evidence>
<reference evidence="6" key="1">
    <citation type="submission" date="2023-08" db="EMBL/GenBank/DDBJ databases">
        <title>Reference Genome Resource for the Citrus Pathogen Phytophthora citrophthora.</title>
        <authorList>
            <person name="Moller H."/>
            <person name="Coetzee B."/>
            <person name="Rose L.J."/>
            <person name="Van Niekerk J.M."/>
        </authorList>
    </citation>
    <scope>NUCLEOTIDE SEQUENCE</scope>
    <source>
        <strain evidence="6">STE-U-9442</strain>
    </source>
</reference>
<evidence type="ECO:0000256" key="1">
    <source>
        <dbReference type="ARBA" id="ARBA00022617"/>
    </source>
</evidence>
<proteinExistence type="predicted"/>
<dbReference type="GO" id="GO:0046872">
    <property type="term" value="F:metal ion binding"/>
    <property type="evidence" value="ECO:0007669"/>
    <property type="project" value="UniProtKB-KW"/>
</dbReference>
<dbReference type="GO" id="GO:0004392">
    <property type="term" value="F:heme oxygenase (decyclizing) activity"/>
    <property type="evidence" value="ECO:0007669"/>
    <property type="project" value="InterPro"/>
</dbReference>
<feature type="domain" description="SAC3/GANP/THP3 conserved" evidence="5">
    <location>
        <begin position="311"/>
        <end position="605"/>
    </location>
</feature>
<dbReference type="EMBL" id="JASMQC010000012">
    <property type="protein sequence ID" value="KAK1941417.1"/>
    <property type="molecule type" value="Genomic_DNA"/>
</dbReference>
<dbReference type="InterPro" id="IPR005062">
    <property type="entry name" value="SAC3/GANP/THP3_conserved"/>
</dbReference>
<evidence type="ECO:0000256" key="4">
    <source>
        <dbReference type="SAM" id="MobiDB-lite"/>
    </source>
</evidence>
<keyword evidence="1" id="KW-0349">Heme</keyword>
<feature type="compositionally biased region" description="Basic residues" evidence="4">
    <location>
        <begin position="267"/>
        <end position="281"/>
    </location>
</feature>
<accession>A0AAD9GMQ6</accession>
<dbReference type="InterPro" id="IPR016053">
    <property type="entry name" value="Haem_Oase-like"/>
</dbReference>
<evidence type="ECO:0000256" key="3">
    <source>
        <dbReference type="ARBA" id="ARBA00023004"/>
    </source>
</evidence>
<dbReference type="PANTHER" id="PTHR10720:SF0">
    <property type="entry name" value="HEME OXYGENASE"/>
    <property type="match status" value="1"/>
</dbReference>
<dbReference type="InterPro" id="IPR016084">
    <property type="entry name" value="Haem_Oase-like_multi-hlx"/>
</dbReference>
<comment type="caution">
    <text evidence="6">The sequence shown here is derived from an EMBL/GenBank/DDBJ whole genome shotgun (WGS) entry which is preliminary data.</text>
</comment>
<evidence type="ECO:0000313" key="6">
    <source>
        <dbReference type="EMBL" id="KAK1941417.1"/>
    </source>
</evidence>
<dbReference type="AlphaFoldDB" id="A0AAD9GMQ6"/>
<evidence type="ECO:0000313" key="7">
    <source>
        <dbReference type="Proteomes" id="UP001259832"/>
    </source>
</evidence>
<dbReference type="Proteomes" id="UP001259832">
    <property type="component" value="Unassembled WGS sequence"/>
</dbReference>
<keyword evidence="3" id="KW-0408">Iron</keyword>
<dbReference type="Pfam" id="PF01126">
    <property type="entry name" value="Heme_oxygenase"/>
    <property type="match status" value="1"/>
</dbReference>
<dbReference type="Pfam" id="PF03399">
    <property type="entry name" value="SAC3_GANP"/>
    <property type="match status" value="1"/>
</dbReference>
<sequence>MSDRIITEMETPPLTERMRAATREIHNVSDKYSTCYRFSCQFLANDDFNVSDVSLVNLKLVVALTDKQLYGRALMLFYYVYAQLESAIEKHKDHEAFKGLYESLPEIARADGIEKDLRFYLGEDWSTKFQATEAVQDYVNHLKELEEKNPVLVLPYCYHMYMAMLAGGMMIKKLVKRSFAPPEGEGLNCFAFNVKSNKALRNAIKEKINTAPIDEETTKLILIESMTCFKMNNQIVRSLDGTGNHVMKFFFKWIVIIGLILALPGRGRGRQPRRHRGRGRGSIRNPSTAPAPRPSPVLVQQGPIRGECQDLCPPKEKAERARNQELSRFERPAAGCEELQAVKKYRRAAAGRDVWDSLELRPSPVLLQTLHYLFTTVLPWPQSGFDSWEQRGSARPVEFLAVYHFVNDRIRSVRQDFTVQRIEDISLVTALQQAARFHLLAGLRSVQLLKDVKTQQDWSDKLNDEQLASALSQLQDLYKMHELSGFDHEDVPELKDAGEFIAYDLLLHAHEPQDVAWMLLKLSPNLRRLPVVQRALRTFVALQTNDFHAFFTEFNAMTLLERAVSLRHLPKVWTCSLRMMNKAFGKQDRFSLEEIARWLGLADPRSEGEGGELAERLCNALNIQTQRLPPPTPVNNDVADSWEVVDVTSAKPSSIGFAQFKLAPLHDQIEPEAMRQLLLDVTLRFEGDLARKGSLQTTTELLTGETGTTG</sequence>
<dbReference type="PANTHER" id="PTHR10720">
    <property type="entry name" value="HEME OXYGENASE"/>
    <property type="match status" value="1"/>
</dbReference>
<dbReference type="SUPFAM" id="SSF48613">
    <property type="entry name" value="Heme oxygenase-like"/>
    <property type="match status" value="1"/>
</dbReference>
<organism evidence="6 7">
    <name type="scientific">Phytophthora citrophthora</name>
    <dbReference type="NCBI Taxonomy" id="4793"/>
    <lineage>
        <taxon>Eukaryota</taxon>
        <taxon>Sar</taxon>
        <taxon>Stramenopiles</taxon>
        <taxon>Oomycota</taxon>
        <taxon>Peronosporomycetes</taxon>
        <taxon>Peronosporales</taxon>
        <taxon>Peronosporaceae</taxon>
        <taxon>Phytophthora</taxon>
    </lineage>
</organism>
<dbReference type="InterPro" id="IPR002051">
    <property type="entry name" value="Haem_Oase"/>
</dbReference>
<keyword evidence="2" id="KW-0479">Metal-binding</keyword>
<evidence type="ECO:0000259" key="5">
    <source>
        <dbReference type="Pfam" id="PF03399"/>
    </source>
</evidence>
<dbReference type="CDD" id="cd19165">
    <property type="entry name" value="HemeO"/>
    <property type="match status" value="1"/>
</dbReference>